<dbReference type="Proteomes" id="UP000704529">
    <property type="component" value="Unassembled WGS sequence"/>
</dbReference>
<dbReference type="InterPro" id="IPR036282">
    <property type="entry name" value="Glutathione-S-Trfase_C_sf"/>
</dbReference>
<feature type="domain" description="GST N-terminal" evidence="1">
    <location>
        <begin position="1"/>
        <end position="83"/>
    </location>
</feature>
<comment type="caution">
    <text evidence="3">The sequence shown here is derived from an EMBL/GenBank/DDBJ whole genome shotgun (WGS) entry which is preliminary data.</text>
</comment>
<proteinExistence type="predicted"/>
<dbReference type="PROSITE" id="PS50404">
    <property type="entry name" value="GST_NTER"/>
    <property type="match status" value="1"/>
</dbReference>
<dbReference type="CDD" id="cd03194">
    <property type="entry name" value="GST_C_3"/>
    <property type="match status" value="1"/>
</dbReference>
<dbReference type="EC" id="2.5.1.18" evidence="2"/>
<gene>
    <name evidence="2" type="ORF">GGQ89_001561</name>
    <name evidence="3" type="ORF">JYA60_09790</name>
</gene>
<evidence type="ECO:0000313" key="3">
    <source>
        <dbReference type="EMBL" id="MBN3558517.1"/>
    </source>
</evidence>
<dbReference type="Gene3D" id="1.20.1050.10">
    <property type="match status" value="1"/>
</dbReference>
<keyword evidence="4" id="KW-1185">Reference proteome</keyword>
<dbReference type="PANTHER" id="PTHR42673:SF4">
    <property type="entry name" value="MALEYLACETOACETATE ISOMERASE"/>
    <property type="match status" value="1"/>
</dbReference>
<dbReference type="EMBL" id="JACHNX010000004">
    <property type="protein sequence ID" value="MBB4609349.1"/>
    <property type="molecule type" value="Genomic_DNA"/>
</dbReference>
<accession>A0AA40ZZ20</accession>
<dbReference type="RefSeq" id="WP_184105324.1">
    <property type="nucleotide sequence ID" value="NZ_JACHNX010000004.1"/>
</dbReference>
<dbReference type="GO" id="GO:0016034">
    <property type="term" value="F:maleylacetoacetate isomerase activity"/>
    <property type="evidence" value="ECO:0007669"/>
    <property type="project" value="TreeGrafter"/>
</dbReference>
<dbReference type="GO" id="GO:0006559">
    <property type="term" value="P:L-phenylalanine catabolic process"/>
    <property type="evidence" value="ECO:0007669"/>
    <property type="project" value="TreeGrafter"/>
</dbReference>
<reference evidence="3" key="2">
    <citation type="submission" date="2021-01" db="EMBL/GenBank/DDBJ databases">
        <title>Genome Sequencing of Type Strains.</title>
        <authorList>
            <person name="Lemaire J.F."/>
            <person name="Inderbitzin P."/>
            <person name="Collins S.B."/>
            <person name="Wespe N."/>
            <person name="Knight-Connoni V."/>
        </authorList>
    </citation>
    <scope>NUCLEOTIDE SEQUENCE</scope>
    <source>
        <strain evidence="3">DSM 14562</strain>
    </source>
</reference>
<dbReference type="SFLD" id="SFLDS00019">
    <property type="entry name" value="Glutathione_Transferase_(cytos"/>
    <property type="match status" value="1"/>
</dbReference>
<dbReference type="Pfam" id="PF13409">
    <property type="entry name" value="GST_N_2"/>
    <property type="match status" value="1"/>
</dbReference>
<sequence>MAYTLVTANRNYSSWSLRPWLLMKAFGIGFADRIEPFAAAENYEAFRAFSPTGQVPVLIDGERTVWDSLGITLYLAERHPGVWPEDEAARAWAMCAVAEMHGGFGALRAERTMNIGVRVDAKPASPRLERDIAWLAELWGEGLSQFGGPWLAGDRFSAVDAFYAPVAFRVRTYGIDVGPVGAAWVETVLAHPAMRDWEAQALAETWRDPDHEIELAECGGVTADYRAKG</sequence>
<organism evidence="3 5">
    <name type="scientific">Sphingomonas yabuuchiae</name>
    <dbReference type="NCBI Taxonomy" id="172044"/>
    <lineage>
        <taxon>Bacteria</taxon>
        <taxon>Pseudomonadati</taxon>
        <taxon>Pseudomonadota</taxon>
        <taxon>Alphaproteobacteria</taxon>
        <taxon>Sphingomonadales</taxon>
        <taxon>Sphingomonadaceae</taxon>
        <taxon>Sphingomonas</taxon>
    </lineage>
</organism>
<evidence type="ECO:0000313" key="2">
    <source>
        <dbReference type="EMBL" id="MBB4609349.1"/>
    </source>
</evidence>
<dbReference type="Gene3D" id="3.40.30.10">
    <property type="entry name" value="Glutaredoxin"/>
    <property type="match status" value="1"/>
</dbReference>
<keyword evidence="2" id="KW-0808">Transferase</keyword>
<dbReference type="CDD" id="cd03043">
    <property type="entry name" value="GST_N_1"/>
    <property type="match status" value="1"/>
</dbReference>
<dbReference type="PANTHER" id="PTHR42673">
    <property type="entry name" value="MALEYLACETOACETATE ISOMERASE"/>
    <property type="match status" value="1"/>
</dbReference>
<dbReference type="SUPFAM" id="SSF52833">
    <property type="entry name" value="Thioredoxin-like"/>
    <property type="match status" value="1"/>
</dbReference>
<dbReference type="SUPFAM" id="SSF47616">
    <property type="entry name" value="GST C-terminal domain-like"/>
    <property type="match status" value="1"/>
</dbReference>
<dbReference type="Proteomes" id="UP000584663">
    <property type="component" value="Unassembled WGS sequence"/>
</dbReference>
<evidence type="ECO:0000259" key="1">
    <source>
        <dbReference type="PROSITE" id="PS50404"/>
    </source>
</evidence>
<dbReference type="EMBL" id="JAFHKU010000128">
    <property type="protein sequence ID" value="MBN3558517.1"/>
    <property type="molecule type" value="Genomic_DNA"/>
</dbReference>
<protein>
    <submittedName>
        <fullName evidence="2 3">Glutathione S-transferase</fullName>
        <ecNumber evidence="2">2.5.1.18</ecNumber>
    </submittedName>
</protein>
<dbReference type="Pfam" id="PF13410">
    <property type="entry name" value="GST_C_2"/>
    <property type="match status" value="1"/>
</dbReference>
<dbReference type="GO" id="GO:0004364">
    <property type="term" value="F:glutathione transferase activity"/>
    <property type="evidence" value="ECO:0007669"/>
    <property type="project" value="UniProtKB-EC"/>
</dbReference>
<dbReference type="InterPro" id="IPR036249">
    <property type="entry name" value="Thioredoxin-like_sf"/>
</dbReference>
<evidence type="ECO:0000313" key="4">
    <source>
        <dbReference type="Proteomes" id="UP000584663"/>
    </source>
</evidence>
<reference evidence="2 4" key="1">
    <citation type="submission" date="2020-08" db="EMBL/GenBank/DDBJ databases">
        <title>Genomic Encyclopedia of Type Strains, Phase IV (KMG-IV): sequencing the most valuable type-strain genomes for metagenomic binning, comparative biology and taxonomic classification.</title>
        <authorList>
            <person name="Goeker M."/>
        </authorList>
    </citation>
    <scope>NUCLEOTIDE SEQUENCE [LARGE SCALE GENOMIC DNA]</scope>
    <source>
        <strain evidence="2 4">DSM 14562</strain>
    </source>
</reference>
<dbReference type="InterPro" id="IPR040079">
    <property type="entry name" value="Glutathione_S-Trfase"/>
</dbReference>
<dbReference type="GO" id="GO:0006749">
    <property type="term" value="P:glutathione metabolic process"/>
    <property type="evidence" value="ECO:0007669"/>
    <property type="project" value="TreeGrafter"/>
</dbReference>
<dbReference type="AlphaFoldDB" id="A0AA40ZZ20"/>
<name>A0AA40ZZ20_9SPHN</name>
<evidence type="ECO:0000313" key="5">
    <source>
        <dbReference type="Proteomes" id="UP000704529"/>
    </source>
</evidence>
<dbReference type="InterPro" id="IPR004045">
    <property type="entry name" value="Glutathione_S-Trfase_N"/>
</dbReference>